<keyword evidence="1" id="KW-0472">Membrane</keyword>
<dbReference type="PANTHER" id="PTHR36834:SF1">
    <property type="entry name" value="INTEGRAL MEMBRANE PROTEIN"/>
    <property type="match status" value="1"/>
</dbReference>
<keyword evidence="1" id="KW-1133">Transmembrane helix</keyword>
<evidence type="ECO:0000256" key="1">
    <source>
        <dbReference type="SAM" id="Phobius"/>
    </source>
</evidence>
<feature type="transmembrane region" description="Helical" evidence="1">
    <location>
        <begin position="38"/>
        <end position="55"/>
    </location>
</feature>
<dbReference type="InterPro" id="IPR006976">
    <property type="entry name" value="VanZ-like"/>
</dbReference>
<name>A0A9J6R9N2_9BACI</name>
<dbReference type="InterPro" id="IPR053150">
    <property type="entry name" value="Teicoplanin_resist-assoc"/>
</dbReference>
<dbReference type="Proteomes" id="UP001084197">
    <property type="component" value="Unassembled WGS sequence"/>
</dbReference>
<feature type="domain" description="VanZ-like" evidence="2">
    <location>
        <begin position="43"/>
        <end position="168"/>
    </location>
</feature>
<feature type="transmembrane region" description="Helical" evidence="1">
    <location>
        <begin position="88"/>
        <end position="112"/>
    </location>
</feature>
<dbReference type="PANTHER" id="PTHR36834">
    <property type="entry name" value="MEMBRANE PROTEIN-RELATED"/>
    <property type="match status" value="1"/>
</dbReference>
<gene>
    <name evidence="3" type="ORF">OWO01_02030</name>
</gene>
<proteinExistence type="predicted"/>
<feature type="transmembrane region" description="Helical" evidence="1">
    <location>
        <begin position="6"/>
        <end position="26"/>
    </location>
</feature>
<keyword evidence="1" id="KW-0812">Transmembrane</keyword>
<reference evidence="3" key="1">
    <citation type="submission" date="2022-11" db="EMBL/GenBank/DDBJ databases">
        <title>WGS of Natronobacillus azotifigens 24KS-1, an anaerobic diazotrophic haloalkaliphile from soda-rich habitats.</title>
        <authorList>
            <person name="Sorokin D.Y."/>
            <person name="Merkel A.Y."/>
        </authorList>
    </citation>
    <scope>NUCLEOTIDE SEQUENCE</scope>
    <source>
        <strain evidence="3">24KS-1</strain>
    </source>
</reference>
<dbReference type="EMBL" id="JAPRAT010000002">
    <property type="protein sequence ID" value="MCZ0701988.1"/>
    <property type="molecule type" value="Genomic_DNA"/>
</dbReference>
<comment type="caution">
    <text evidence="3">The sequence shown here is derived from an EMBL/GenBank/DDBJ whole genome shotgun (WGS) entry which is preliminary data.</text>
</comment>
<dbReference type="AlphaFoldDB" id="A0A9J6R9N2"/>
<feature type="transmembrane region" description="Helical" evidence="1">
    <location>
        <begin position="152"/>
        <end position="172"/>
    </location>
</feature>
<accession>A0A9J6R9N2</accession>
<organism evidence="3 4">
    <name type="scientific">Natronobacillus azotifigens</name>
    <dbReference type="NCBI Taxonomy" id="472978"/>
    <lineage>
        <taxon>Bacteria</taxon>
        <taxon>Bacillati</taxon>
        <taxon>Bacillota</taxon>
        <taxon>Bacilli</taxon>
        <taxon>Bacillales</taxon>
        <taxon>Bacillaceae</taxon>
        <taxon>Natronobacillus</taxon>
    </lineage>
</organism>
<dbReference type="RefSeq" id="WP_268778755.1">
    <property type="nucleotide sequence ID" value="NZ_JAPRAT010000002.1"/>
</dbReference>
<dbReference type="Pfam" id="PF04892">
    <property type="entry name" value="VanZ"/>
    <property type="match status" value="1"/>
</dbReference>
<sequence length="182" mass="21920">MIESRFLIFLLIILPIWFYFRRRYVLKNNKKIRLESESIVHLFFFYIIAVLYLTLRPFEFQIPFYGNREFYFDTNLFYQLRHMASSHVYYQLLYSVGNILLFVPFGMLGPIVFRRLRHFILLVITGFLFSLLIELTQGLFTLSRAATVDDLFFNTLGAIIGYFIYLILRIVYNLGKSHQKYK</sequence>
<feature type="transmembrane region" description="Helical" evidence="1">
    <location>
        <begin position="119"/>
        <end position="140"/>
    </location>
</feature>
<keyword evidence="4" id="KW-1185">Reference proteome</keyword>
<protein>
    <submittedName>
        <fullName evidence="3">VanZ family protein</fullName>
    </submittedName>
</protein>
<evidence type="ECO:0000259" key="2">
    <source>
        <dbReference type="Pfam" id="PF04892"/>
    </source>
</evidence>
<evidence type="ECO:0000313" key="3">
    <source>
        <dbReference type="EMBL" id="MCZ0701988.1"/>
    </source>
</evidence>
<evidence type="ECO:0000313" key="4">
    <source>
        <dbReference type="Proteomes" id="UP001084197"/>
    </source>
</evidence>